<dbReference type="EMBL" id="BPVZ01000007">
    <property type="protein sequence ID" value="GKU93302.1"/>
    <property type="molecule type" value="Genomic_DNA"/>
</dbReference>
<organism evidence="2 3">
    <name type="scientific">Rubroshorea leprosula</name>
    <dbReference type="NCBI Taxonomy" id="152421"/>
    <lineage>
        <taxon>Eukaryota</taxon>
        <taxon>Viridiplantae</taxon>
        <taxon>Streptophyta</taxon>
        <taxon>Embryophyta</taxon>
        <taxon>Tracheophyta</taxon>
        <taxon>Spermatophyta</taxon>
        <taxon>Magnoliopsida</taxon>
        <taxon>eudicotyledons</taxon>
        <taxon>Gunneridae</taxon>
        <taxon>Pentapetalae</taxon>
        <taxon>rosids</taxon>
        <taxon>malvids</taxon>
        <taxon>Malvales</taxon>
        <taxon>Dipterocarpaceae</taxon>
        <taxon>Rubroshorea</taxon>
    </lineage>
</organism>
<reference evidence="2 3" key="1">
    <citation type="journal article" date="2021" name="Commun. Biol.">
        <title>The genome of Shorea leprosula (Dipterocarpaceae) highlights the ecological relevance of drought in aseasonal tropical rainforests.</title>
        <authorList>
            <person name="Ng K.K.S."/>
            <person name="Kobayashi M.J."/>
            <person name="Fawcett J.A."/>
            <person name="Hatakeyama M."/>
            <person name="Paape T."/>
            <person name="Ng C.H."/>
            <person name="Ang C.C."/>
            <person name="Tnah L.H."/>
            <person name="Lee C.T."/>
            <person name="Nishiyama T."/>
            <person name="Sese J."/>
            <person name="O'Brien M.J."/>
            <person name="Copetti D."/>
            <person name="Mohd Noor M.I."/>
            <person name="Ong R.C."/>
            <person name="Putra M."/>
            <person name="Sireger I.Z."/>
            <person name="Indrioko S."/>
            <person name="Kosugi Y."/>
            <person name="Izuno A."/>
            <person name="Isagi Y."/>
            <person name="Lee S.L."/>
            <person name="Shimizu K.K."/>
        </authorList>
    </citation>
    <scope>NUCLEOTIDE SEQUENCE [LARGE SCALE GENOMIC DNA]</scope>
    <source>
        <strain evidence="2">214</strain>
    </source>
</reference>
<proteinExistence type="predicted"/>
<comment type="caution">
    <text evidence="2">The sequence shown here is derived from an EMBL/GenBank/DDBJ whole genome shotgun (WGS) entry which is preliminary data.</text>
</comment>
<evidence type="ECO:0000256" key="1">
    <source>
        <dbReference type="SAM" id="MobiDB-lite"/>
    </source>
</evidence>
<protein>
    <submittedName>
        <fullName evidence="2">Uncharacterized protein</fullName>
    </submittedName>
</protein>
<dbReference type="Proteomes" id="UP001054252">
    <property type="component" value="Unassembled WGS sequence"/>
</dbReference>
<dbReference type="AlphaFoldDB" id="A0AAV5I5X2"/>
<keyword evidence="3" id="KW-1185">Reference proteome</keyword>
<feature type="compositionally biased region" description="Basic and acidic residues" evidence="1">
    <location>
        <begin position="1"/>
        <end position="12"/>
    </location>
</feature>
<accession>A0AAV5I5X2</accession>
<gene>
    <name evidence="2" type="ORF">SLEP1_g6907</name>
</gene>
<feature type="region of interest" description="Disordered" evidence="1">
    <location>
        <begin position="1"/>
        <end position="30"/>
    </location>
</feature>
<evidence type="ECO:0000313" key="2">
    <source>
        <dbReference type="EMBL" id="GKU93302.1"/>
    </source>
</evidence>
<evidence type="ECO:0000313" key="3">
    <source>
        <dbReference type="Proteomes" id="UP001054252"/>
    </source>
</evidence>
<sequence>MSIPVPHRDKGGDGGQNLPFIKNPCGDRNEEGLLNPTRPYCHPYLQAFSHHPPSTYLPMTVTPQNPISGTWQTPCTRERVPQMHKARNLFKSQNLKNKINLTKG</sequence>
<name>A0AAV5I5X2_9ROSI</name>